<evidence type="ECO:0000313" key="2">
    <source>
        <dbReference type="EMBL" id="MCE4537238.1"/>
    </source>
</evidence>
<proteinExistence type="predicted"/>
<comment type="caution">
    <text evidence="2">The sequence shown here is derived from an EMBL/GenBank/DDBJ whole genome shotgun (WGS) entry which is preliminary data.</text>
</comment>
<keyword evidence="3" id="KW-1185">Reference proteome</keyword>
<dbReference type="RefSeq" id="WP_233391042.1">
    <property type="nucleotide sequence ID" value="NZ_JAJTWT010000003.1"/>
</dbReference>
<evidence type="ECO:0000259" key="1">
    <source>
        <dbReference type="PROSITE" id="PS50914"/>
    </source>
</evidence>
<evidence type="ECO:0000313" key="3">
    <source>
        <dbReference type="Proteomes" id="UP001201463"/>
    </source>
</evidence>
<reference evidence="2 3" key="1">
    <citation type="submission" date="2021-12" db="EMBL/GenBank/DDBJ databases">
        <title>Genome seq of p7.</title>
        <authorList>
            <person name="Seo T."/>
        </authorList>
    </citation>
    <scope>NUCLEOTIDE SEQUENCE [LARGE SCALE GENOMIC DNA]</scope>
    <source>
        <strain evidence="2 3">P7</strain>
    </source>
</reference>
<accession>A0ABS8XFB6</accession>
<gene>
    <name evidence="2" type="ORF">LXT12_08235</name>
</gene>
<sequence>MKLLPLAVLLLAGAADEDVALNRFNDPFEQVSSDIADCPEPRGPRVTAAEMRVQAHHRAERGTTCWLKGECSEPNAFRYDAAIAAELGGRLATAGALHPSSLWVTVQGRVVYLEGCVAREDQGPALEALARGLPQVQQALALVRVGQGGPLPYRRMDGQ</sequence>
<dbReference type="PROSITE" id="PS50914">
    <property type="entry name" value="BON"/>
    <property type="match status" value="1"/>
</dbReference>
<organism evidence="2 3">
    <name type="scientific">Pelomonas caseinilytica</name>
    <dbReference type="NCBI Taxonomy" id="2906763"/>
    <lineage>
        <taxon>Bacteria</taxon>
        <taxon>Pseudomonadati</taxon>
        <taxon>Pseudomonadota</taxon>
        <taxon>Betaproteobacteria</taxon>
        <taxon>Burkholderiales</taxon>
        <taxon>Sphaerotilaceae</taxon>
        <taxon>Roseateles</taxon>
    </lineage>
</organism>
<feature type="domain" description="BON" evidence="1">
    <location>
        <begin position="79"/>
        <end position="147"/>
    </location>
</feature>
<dbReference type="InterPro" id="IPR007055">
    <property type="entry name" value="BON_dom"/>
</dbReference>
<dbReference type="EMBL" id="JAJTWT010000003">
    <property type="protein sequence ID" value="MCE4537238.1"/>
    <property type="molecule type" value="Genomic_DNA"/>
</dbReference>
<dbReference type="Proteomes" id="UP001201463">
    <property type="component" value="Unassembled WGS sequence"/>
</dbReference>
<name>A0ABS8XFB6_9BURK</name>
<protein>
    <submittedName>
        <fullName evidence="2">BON domain-containing protein</fullName>
    </submittedName>
</protein>
<dbReference type="Pfam" id="PF04972">
    <property type="entry name" value="BON"/>
    <property type="match status" value="1"/>
</dbReference>